<dbReference type="AlphaFoldDB" id="A0AAU7TCV1"/>
<evidence type="ECO:0000313" key="2">
    <source>
        <dbReference type="EMBL" id="XBV24607.1"/>
    </source>
</evidence>
<gene>
    <name evidence="2" type="ORF">ABN611_39405</name>
</gene>
<dbReference type="RefSeq" id="WP_350277428.1">
    <property type="nucleotide sequence ID" value="NZ_CP158165.1"/>
</dbReference>
<dbReference type="InterPro" id="IPR011659">
    <property type="entry name" value="WD40"/>
</dbReference>
<comment type="similarity">
    <text evidence="1">Belongs to the TolB family.</text>
</comment>
<accession>A0AAU7TCV1</accession>
<dbReference type="PANTHER" id="PTHR36842">
    <property type="entry name" value="PROTEIN TOLB HOMOLOG"/>
    <property type="match status" value="1"/>
</dbReference>
<evidence type="ECO:0000256" key="1">
    <source>
        <dbReference type="ARBA" id="ARBA00009820"/>
    </source>
</evidence>
<dbReference type="InterPro" id="IPR011042">
    <property type="entry name" value="6-blade_b-propeller_TolB-like"/>
</dbReference>
<dbReference type="EMBL" id="CP158165">
    <property type="protein sequence ID" value="XBV24607.1"/>
    <property type="molecule type" value="Genomic_DNA"/>
</dbReference>
<proteinExistence type="inferred from homology"/>
<dbReference type="Pfam" id="PF07676">
    <property type="entry name" value="PD40"/>
    <property type="match status" value="1"/>
</dbReference>
<dbReference type="SUPFAM" id="SSF82171">
    <property type="entry name" value="DPP6 N-terminal domain-like"/>
    <property type="match status" value="1"/>
</dbReference>
<organism evidence="2">
    <name type="scientific">Kribbella sp. HUAS MG21</name>
    <dbReference type="NCBI Taxonomy" id="3160966"/>
    <lineage>
        <taxon>Bacteria</taxon>
        <taxon>Bacillati</taxon>
        <taxon>Actinomycetota</taxon>
        <taxon>Actinomycetes</taxon>
        <taxon>Propionibacteriales</taxon>
        <taxon>Kribbellaceae</taxon>
        <taxon>Kribbella</taxon>
    </lineage>
</organism>
<sequence length="390" mass="41259">MSADGRYVVFSSYATDLVPGDVNGQRDVFVRDMVTGRTTLASVGVDGAQGNGESRQGSISADGRFVAFSSNATNLVPGDTNDSPDVFVRDRRTGATSRVSISIAGQADQGGGQPEISSDGRHVTFTSGATNLVAGDTNDTQDVFVRDLDAGRTERVSVSTGGLQSDGFSTDSTISADGRFVAFVSASPTLAPAPPPPPETLIFTYVHDRKTNTTRSVSHDVTADRRAVIIETSYPVIAADGRFVVFTVIGWLGVGVDPIPNVWLRDLTTDRLELVTADRAGNPSSAVGPVFREDVSADGRYVAFGTPGRMTPADRGNLSDVFRLDRQTGSLVWITYRQEPADPFGGIGSVGPAISADGNHVAFESDAVNLVRDGGAAGYDTYLWRSIRRP</sequence>
<reference evidence="2" key="1">
    <citation type="submission" date="2024-06" db="EMBL/GenBank/DDBJ databases">
        <title>Kribbella sp. strain HUAS MG21 genome sequences.</title>
        <authorList>
            <person name="Mo P."/>
        </authorList>
    </citation>
    <scope>NUCLEOTIDE SEQUENCE</scope>
    <source>
        <strain evidence="2">HUAS MG21</strain>
    </source>
</reference>
<protein>
    <submittedName>
        <fullName evidence="2">Uncharacterized protein</fullName>
    </submittedName>
</protein>
<dbReference type="Gene3D" id="2.120.10.30">
    <property type="entry name" value="TolB, C-terminal domain"/>
    <property type="match status" value="1"/>
</dbReference>
<name>A0AAU7TCV1_9ACTN</name>